<keyword evidence="2" id="KW-0560">Oxidoreductase</keyword>
<evidence type="ECO:0000256" key="2">
    <source>
        <dbReference type="ARBA" id="ARBA00023002"/>
    </source>
</evidence>
<accession>D7BR84</accession>
<dbReference type="EMBL" id="CP002047">
    <property type="protein sequence ID" value="ADI11434.1"/>
    <property type="molecule type" value="Genomic_DNA"/>
</dbReference>
<evidence type="ECO:0000313" key="4">
    <source>
        <dbReference type="Proteomes" id="UP000000377"/>
    </source>
</evidence>
<name>D7BR84_STRBB</name>
<dbReference type="Gene3D" id="3.40.50.720">
    <property type="entry name" value="NAD(P)-binding Rossmann-like Domain"/>
    <property type="match status" value="1"/>
</dbReference>
<evidence type="ECO:0000313" key="3">
    <source>
        <dbReference type="EMBL" id="ADI11434.1"/>
    </source>
</evidence>
<dbReference type="PATRIC" id="fig|749414.3.peg.8558"/>
<dbReference type="HOGENOM" id="CLU_010194_44_2_11"/>
<dbReference type="STRING" id="749414.SBI_08316"/>
<dbReference type="NCBIfam" id="NF004846">
    <property type="entry name" value="PRK06197.1"/>
    <property type="match status" value="1"/>
</dbReference>
<dbReference type="KEGG" id="sbh:SBI_08316"/>
<dbReference type="AlphaFoldDB" id="D7BR84"/>
<dbReference type="GO" id="GO:0016491">
    <property type="term" value="F:oxidoreductase activity"/>
    <property type="evidence" value="ECO:0007669"/>
    <property type="project" value="UniProtKB-KW"/>
</dbReference>
<protein>
    <submittedName>
        <fullName evidence="3">Dehydrogenase</fullName>
    </submittedName>
</protein>
<dbReference type="SUPFAM" id="SSF51735">
    <property type="entry name" value="NAD(P)-binding Rossmann-fold domains"/>
    <property type="match status" value="1"/>
</dbReference>
<dbReference type="eggNOG" id="COG1028">
    <property type="taxonomic scope" value="Bacteria"/>
</dbReference>
<proteinExistence type="inferred from homology"/>
<sequence>MSKTMNTPRWNATRIPDLTGRTAVVTGANSGLGIATVDALARAGAHVVLAVRDTARGEAAAATVTGAPGTLEVRPLDLADLASVRRFASSWQGDLDLLINNAGVMNIPEAGTKDGFEMQFGTNHLGHFALTNLLLPHITDRVVTVSSGAHRIPSSNHIHFENLNLTGEYAPMRAYSQSKLANLLFTLELQRRLTAAGSPVRALAAHPGWAATNLQGNDASFLRRAFMRMGNRLLAQDSKAGALPTLYAAVQDLPGAAYVGPDGLGEMRGAPTLVGRSVAASDPETARRLWTVSEELTGATFPQRLGADLARPAGSAI</sequence>
<dbReference type="InterPro" id="IPR002347">
    <property type="entry name" value="SDR_fam"/>
</dbReference>
<gene>
    <name evidence="3" type="ordered locus">SBI_08316</name>
</gene>
<dbReference type="Proteomes" id="UP000000377">
    <property type="component" value="Chromosome"/>
</dbReference>
<dbReference type="RefSeq" id="WP_014180884.1">
    <property type="nucleotide sequence ID" value="NC_016582.1"/>
</dbReference>
<evidence type="ECO:0000256" key="1">
    <source>
        <dbReference type="ARBA" id="ARBA00006484"/>
    </source>
</evidence>
<dbReference type="PANTHER" id="PTHR24320:SF148">
    <property type="entry name" value="NAD(P)-BINDING ROSSMANN-FOLD SUPERFAMILY PROTEIN"/>
    <property type="match status" value="1"/>
</dbReference>
<comment type="similarity">
    <text evidence="1">Belongs to the short-chain dehydrogenases/reductases (SDR) family.</text>
</comment>
<reference evidence="3 4" key="1">
    <citation type="journal article" date="2010" name="J. Bacteriol.">
        <title>Genome sequence of the milbemycin-producing bacterium Streptomyces bingchenggensis.</title>
        <authorList>
            <person name="Wang X.J."/>
            <person name="Yan Y.J."/>
            <person name="Zhang B."/>
            <person name="An J."/>
            <person name="Wang J.J."/>
            <person name="Tian J."/>
            <person name="Jiang L."/>
            <person name="Chen Y.H."/>
            <person name="Huang S.X."/>
            <person name="Yin M."/>
            <person name="Zhang J."/>
            <person name="Gao A.L."/>
            <person name="Liu C.X."/>
            <person name="Zhu Z.X."/>
            <person name="Xiang W.S."/>
        </authorList>
    </citation>
    <scope>NUCLEOTIDE SEQUENCE [LARGE SCALE GENOMIC DNA]</scope>
    <source>
        <strain evidence="3 4">BCW-1</strain>
    </source>
</reference>
<keyword evidence="4" id="KW-1185">Reference proteome</keyword>
<organism evidence="3 4">
    <name type="scientific">Streptomyces bingchenggensis (strain BCW-1)</name>
    <dbReference type="NCBI Taxonomy" id="749414"/>
    <lineage>
        <taxon>Bacteria</taxon>
        <taxon>Bacillati</taxon>
        <taxon>Actinomycetota</taxon>
        <taxon>Actinomycetes</taxon>
        <taxon>Kitasatosporales</taxon>
        <taxon>Streptomycetaceae</taxon>
        <taxon>Streptomyces</taxon>
    </lineage>
</organism>
<dbReference type="CDD" id="cd05327">
    <property type="entry name" value="retinol-DH_like_SDR_c_like"/>
    <property type="match status" value="1"/>
</dbReference>
<dbReference type="PANTHER" id="PTHR24320">
    <property type="entry name" value="RETINOL DEHYDROGENASE"/>
    <property type="match status" value="1"/>
</dbReference>
<dbReference type="InterPro" id="IPR036291">
    <property type="entry name" value="NAD(P)-bd_dom_sf"/>
</dbReference>
<dbReference type="PRINTS" id="PR00081">
    <property type="entry name" value="GDHRDH"/>
</dbReference>
<dbReference type="Pfam" id="PF00106">
    <property type="entry name" value="adh_short"/>
    <property type="match status" value="1"/>
</dbReference>